<dbReference type="InterPro" id="IPR001752">
    <property type="entry name" value="Kinesin_motor_dom"/>
</dbReference>
<dbReference type="AlphaFoldDB" id="A0A9W7L4T7"/>
<dbReference type="GO" id="GO:0005524">
    <property type="term" value="F:ATP binding"/>
    <property type="evidence" value="ECO:0007669"/>
    <property type="project" value="UniProtKB-UniRule"/>
</dbReference>
<dbReference type="GO" id="GO:0005871">
    <property type="term" value="C:kinesin complex"/>
    <property type="evidence" value="ECO:0007669"/>
    <property type="project" value="TreeGrafter"/>
</dbReference>
<reference evidence="6" key="1">
    <citation type="journal article" date="2023" name="Commun. Biol.">
        <title>Genome analysis of Parmales, the sister group of diatoms, reveals the evolutionary specialization of diatoms from phago-mixotrophs to photoautotrophs.</title>
        <authorList>
            <person name="Ban H."/>
            <person name="Sato S."/>
            <person name="Yoshikawa S."/>
            <person name="Yamada K."/>
            <person name="Nakamura Y."/>
            <person name="Ichinomiya M."/>
            <person name="Sato N."/>
            <person name="Blanc-Mathieu R."/>
            <person name="Endo H."/>
            <person name="Kuwata A."/>
            <person name="Ogata H."/>
        </authorList>
    </citation>
    <scope>NUCLEOTIDE SEQUENCE [LARGE SCALE GENOMIC DNA]</scope>
</reference>
<feature type="region of interest" description="Disordered" evidence="3">
    <location>
        <begin position="399"/>
        <end position="475"/>
    </location>
</feature>
<feature type="domain" description="Kinesin motor" evidence="4">
    <location>
        <begin position="5"/>
        <end position="386"/>
    </location>
</feature>
<evidence type="ECO:0000313" key="6">
    <source>
        <dbReference type="Proteomes" id="UP001165065"/>
    </source>
</evidence>
<feature type="compositionally biased region" description="Polar residues" evidence="3">
    <location>
        <begin position="451"/>
        <end position="464"/>
    </location>
</feature>
<comment type="caution">
    <text evidence="5">The sequence shown here is derived from an EMBL/GenBank/DDBJ whole genome shotgun (WGS) entry which is preliminary data.</text>
</comment>
<evidence type="ECO:0000256" key="2">
    <source>
        <dbReference type="SAM" id="Coils"/>
    </source>
</evidence>
<dbReference type="GO" id="GO:0016887">
    <property type="term" value="F:ATP hydrolysis activity"/>
    <property type="evidence" value="ECO:0007669"/>
    <property type="project" value="TreeGrafter"/>
</dbReference>
<dbReference type="SMART" id="SM00129">
    <property type="entry name" value="KISc"/>
    <property type="match status" value="1"/>
</dbReference>
<evidence type="ECO:0000259" key="4">
    <source>
        <dbReference type="PROSITE" id="PS50067"/>
    </source>
</evidence>
<name>A0A9W7L4T7_9STRA</name>
<keyword evidence="6" id="KW-1185">Reference proteome</keyword>
<keyword evidence="2" id="KW-0175">Coiled coil</keyword>
<dbReference type="GO" id="GO:0007018">
    <property type="term" value="P:microtubule-based movement"/>
    <property type="evidence" value="ECO:0007669"/>
    <property type="project" value="InterPro"/>
</dbReference>
<dbReference type="EMBL" id="BRYA01000688">
    <property type="protein sequence ID" value="GMI29802.1"/>
    <property type="molecule type" value="Genomic_DNA"/>
</dbReference>
<feature type="region of interest" description="Disordered" evidence="3">
    <location>
        <begin position="32"/>
        <end position="57"/>
    </location>
</feature>
<dbReference type="PROSITE" id="PS50067">
    <property type="entry name" value="KINESIN_MOTOR_2"/>
    <property type="match status" value="1"/>
</dbReference>
<dbReference type="GO" id="GO:0005874">
    <property type="term" value="C:microtubule"/>
    <property type="evidence" value="ECO:0007669"/>
    <property type="project" value="TreeGrafter"/>
</dbReference>
<dbReference type="OrthoDB" id="206769at2759"/>
<keyword evidence="1" id="KW-0547">Nucleotide-binding</keyword>
<dbReference type="GO" id="GO:0008017">
    <property type="term" value="F:microtubule binding"/>
    <property type="evidence" value="ECO:0007669"/>
    <property type="project" value="InterPro"/>
</dbReference>
<dbReference type="GO" id="GO:0003777">
    <property type="term" value="F:microtubule motor activity"/>
    <property type="evidence" value="ECO:0007669"/>
    <property type="project" value="InterPro"/>
</dbReference>
<dbReference type="Pfam" id="PF00225">
    <property type="entry name" value="Kinesin"/>
    <property type="match status" value="1"/>
</dbReference>
<dbReference type="PANTHER" id="PTHR24115">
    <property type="entry name" value="KINESIN-RELATED"/>
    <property type="match status" value="1"/>
</dbReference>
<gene>
    <name evidence="5" type="ORF">TrCOL_g6144</name>
</gene>
<evidence type="ECO:0000313" key="5">
    <source>
        <dbReference type="EMBL" id="GMI29802.1"/>
    </source>
</evidence>
<dbReference type="Gene3D" id="3.40.850.10">
    <property type="entry name" value="Kinesin motor domain"/>
    <property type="match status" value="1"/>
</dbReference>
<feature type="binding site" evidence="1">
    <location>
        <begin position="103"/>
        <end position="110"/>
    </location>
    <ligand>
        <name>ATP</name>
        <dbReference type="ChEBI" id="CHEBI:30616"/>
    </ligand>
</feature>
<dbReference type="InterPro" id="IPR027417">
    <property type="entry name" value="P-loop_NTPase"/>
</dbReference>
<dbReference type="Proteomes" id="UP001165065">
    <property type="component" value="Unassembled WGS sequence"/>
</dbReference>
<feature type="coiled-coil region" evidence="2">
    <location>
        <begin position="485"/>
        <end position="547"/>
    </location>
</feature>
<feature type="compositionally biased region" description="Basic and acidic residues" evidence="3">
    <location>
        <begin position="406"/>
        <end position="445"/>
    </location>
</feature>
<feature type="region of interest" description="Disordered" evidence="3">
    <location>
        <begin position="602"/>
        <end position="632"/>
    </location>
</feature>
<evidence type="ECO:0000256" key="1">
    <source>
        <dbReference type="PROSITE-ProRule" id="PRU00283"/>
    </source>
</evidence>
<proteinExistence type="inferred from homology"/>
<dbReference type="SUPFAM" id="SSF52540">
    <property type="entry name" value="P-loop containing nucleoside triphosphate hydrolases"/>
    <property type="match status" value="1"/>
</dbReference>
<evidence type="ECO:0000256" key="3">
    <source>
        <dbReference type="SAM" id="MobiDB-lite"/>
    </source>
</evidence>
<dbReference type="InterPro" id="IPR027640">
    <property type="entry name" value="Kinesin-like_fam"/>
</dbReference>
<feature type="compositionally biased region" description="Low complexity" evidence="3">
    <location>
        <begin position="42"/>
        <end position="57"/>
    </location>
</feature>
<organism evidence="5 6">
    <name type="scientific">Triparma columacea</name>
    <dbReference type="NCBI Taxonomy" id="722753"/>
    <lineage>
        <taxon>Eukaryota</taxon>
        <taxon>Sar</taxon>
        <taxon>Stramenopiles</taxon>
        <taxon>Ochrophyta</taxon>
        <taxon>Bolidophyceae</taxon>
        <taxon>Parmales</taxon>
        <taxon>Triparmaceae</taxon>
        <taxon>Triparma</taxon>
    </lineage>
</organism>
<keyword evidence="1" id="KW-0067">ATP-binding</keyword>
<dbReference type="InterPro" id="IPR036961">
    <property type="entry name" value="Kinesin_motor_dom_sf"/>
</dbReference>
<feature type="region of interest" description="Disordered" evidence="3">
    <location>
        <begin position="167"/>
        <end position="200"/>
    </location>
</feature>
<sequence>MPSVTFSSCLRIRPLKQTEIDDGERETIMYDPSNPNTVHVETNTTTTTTRSSSGGSDTPHIFHYDNVLSTSSTQSSVYSTIGSPIVANALSPTPSNSVLFSFGVSNSGKTYTLMGPSSTPTVASSPDSRGLIPRVVEGLFSGTSSLSLTLSVLEVYNDQIYDLLPSPSSALPQPSTPAPSTPSRRSSSLPPPPPKSLKIHQDKGGFYVHNLSAATFTEPTDALKSLEAAMGNNTTSATKMNSGSSRGHTVVILSPSYPPNCGVDDEPGRQAGQIMLVDMAGLERTKKSSVFGKSMRESSSINQSISNVTSVLKALKHNNKRNNKEGKGSKRIVPWRESKLTMLLQPVLEPGEGDTTVTMLVSAYAGGKDLAEKVGLMKEVESLRGIKIKGEKTTGRGGIVSRVWGRRQEREGKEQEQEQEGGEKKGGGEEGGDKTKKDDKKEKEGQGTGTPKANTTKVRRSVNSPAAAAMKKRTGFVDAKTAREITELRNMVTEREGEIEGLKSREGEWGNERAAMIKERNELRRERDSALAEAARLRKEVVSLNKDLKAERGINDPMEDKAAREARLKKQSLLGSPLKDHMNAVINSTALKDNNGRAGFKGLKGFKLSVPTTVPKKPPKREREDEEGGERRKIYKEGEDEWVNCM</sequence>
<dbReference type="PRINTS" id="PR00380">
    <property type="entry name" value="KINESINHEAVY"/>
</dbReference>
<accession>A0A9W7L4T7</accession>
<keyword evidence="1" id="KW-0505">Motor protein</keyword>
<protein>
    <recommendedName>
        <fullName evidence="4">Kinesin motor domain-containing protein</fullName>
    </recommendedName>
</protein>
<comment type="similarity">
    <text evidence="1">Belongs to the TRAFAC class myosin-kinesin ATPase superfamily. Kinesin family.</text>
</comment>
<dbReference type="PANTHER" id="PTHR24115:SF1004">
    <property type="entry name" value="KINESIN-LIKE PROTEIN KIF15"/>
    <property type="match status" value="1"/>
</dbReference>